<dbReference type="InterPro" id="IPR032675">
    <property type="entry name" value="LRR_dom_sf"/>
</dbReference>
<dbReference type="SUPFAM" id="SSF52047">
    <property type="entry name" value="RNI-like"/>
    <property type="match status" value="1"/>
</dbReference>
<dbReference type="EMBL" id="CAIJEO010000011">
    <property type="protein sequence ID" value="CAD0100382.1"/>
    <property type="molecule type" value="Genomic_DNA"/>
</dbReference>
<sequence length="407" mass="46053">MNPPASFSSLPPELVSKICSDPGLSKKDLVALRLTSKSQHIHVSATRAFGKRYFTKVPILFTKYSLETFAKICQHSIFSACIRTVELSCARTGSRTFNYTLRDLTHRRLSRNEILQRAQLLAERCDNEEKLDVEDARAKFVQAFAQLAKSDHSIALAVSSNEFMSIGESKVYEASTASDRWYADIPSAVWLLLFSAMNTGCKVHKLEIYTFAQRYINTITNEHYPLSELLRSIPELDLDLTLVAARSTVPPGALQVLNDLLSWSTNVKILHVRLSLNNTKYDDFESFSKLISALPFEELDMKCVQMLHDVLISLMKGLGRTLRRLTMSECFITGSWDSVLLHIQQHQHGLQFLHISRCNGPWKKVTKTYEGNADIRSGVAELLQARQLVYNLDDDDDSDTDDLIVLD</sequence>
<protein>
    <submittedName>
        <fullName evidence="1">Uncharacterized protein</fullName>
    </submittedName>
</protein>
<organism evidence="1 2">
    <name type="scientific">Aureobasidium mustum</name>
    <dbReference type="NCBI Taxonomy" id="2773714"/>
    <lineage>
        <taxon>Eukaryota</taxon>
        <taxon>Fungi</taxon>
        <taxon>Dikarya</taxon>
        <taxon>Ascomycota</taxon>
        <taxon>Pezizomycotina</taxon>
        <taxon>Dothideomycetes</taxon>
        <taxon>Dothideomycetidae</taxon>
        <taxon>Dothideales</taxon>
        <taxon>Saccotheciaceae</taxon>
        <taxon>Aureobasidium</taxon>
    </lineage>
</organism>
<comment type="caution">
    <text evidence="1">The sequence shown here is derived from an EMBL/GenBank/DDBJ whole genome shotgun (WGS) entry which is preliminary data.</text>
</comment>
<keyword evidence="2" id="KW-1185">Reference proteome</keyword>
<reference evidence="1" key="1">
    <citation type="submission" date="2020-06" db="EMBL/GenBank/DDBJ databases">
        <authorList>
            <person name="Onetto C."/>
        </authorList>
    </citation>
    <scope>NUCLEOTIDE SEQUENCE</scope>
</reference>
<evidence type="ECO:0000313" key="1">
    <source>
        <dbReference type="EMBL" id="CAD0100382.1"/>
    </source>
</evidence>
<dbReference type="Proteomes" id="UP000714618">
    <property type="component" value="Unassembled WGS sequence"/>
</dbReference>
<dbReference type="AlphaFoldDB" id="A0A9N8PM52"/>
<proteinExistence type="predicted"/>
<dbReference type="OrthoDB" id="5279008at2759"/>
<evidence type="ECO:0000313" key="2">
    <source>
        <dbReference type="Proteomes" id="UP000714618"/>
    </source>
</evidence>
<dbReference type="Gene3D" id="3.80.10.10">
    <property type="entry name" value="Ribonuclease Inhibitor"/>
    <property type="match status" value="1"/>
</dbReference>
<name>A0A9N8PM52_9PEZI</name>
<accession>A0A9N8PM52</accession>
<gene>
    <name evidence="1" type="ORF">AWRI4233_LOCUS9207</name>
</gene>